<protein>
    <submittedName>
        <fullName evidence="3">Tyrosine-type recombinase/integrase</fullName>
    </submittedName>
</protein>
<evidence type="ECO:0000313" key="3">
    <source>
        <dbReference type="EMBL" id="MFB2898385.1"/>
    </source>
</evidence>
<name>A0ABV4Y3V2_9CYAN</name>
<dbReference type="RefSeq" id="WP_413268006.1">
    <property type="nucleotide sequence ID" value="NZ_JBHFNR010000288.1"/>
</dbReference>
<dbReference type="EMBL" id="JBHFNR010000288">
    <property type="protein sequence ID" value="MFB2898385.1"/>
    <property type="molecule type" value="Genomic_DNA"/>
</dbReference>
<feature type="domain" description="Tyr recombinase" evidence="2">
    <location>
        <begin position="1"/>
        <end position="35"/>
    </location>
</feature>
<evidence type="ECO:0000256" key="1">
    <source>
        <dbReference type="ARBA" id="ARBA00023172"/>
    </source>
</evidence>
<dbReference type="Pfam" id="PF00589">
    <property type="entry name" value="Phage_integrase"/>
    <property type="match status" value="1"/>
</dbReference>
<feature type="non-terminal residue" evidence="3">
    <location>
        <position position="1"/>
    </location>
</feature>
<organism evidence="3 5">
    <name type="scientific">Floridaenema flaviceps BLCC-F50</name>
    <dbReference type="NCBI Taxonomy" id="3153642"/>
    <lineage>
        <taxon>Bacteria</taxon>
        <taxon>Bacillati</taxon>
        <taxon>Cyanobacteriota</taxon>
        <taxon>Cyanophyceae</taxon>
        <taxon>Oscillatoriophycideae</taxon>
        <taxon>Aerosakkonematales</taxon>
        <taxon>Aerosakkonemataceae</taxon>
        <taxon>Floridanema</taxon>
        <taxon>Floridanema flaviceps</taxon>
    </lineage>
</organism>
<keyword evidence="1" id="KW-0233">DNA recombination</keyword>
<reference evidence="3 5" key="1">
    <citation type="submission" date="2024-09" db="EMBL/GenBank/DDBJ databases">
        <title>Floridaenema gen nov. (Aerosakkonemataceae, Aerosakkonematales ord. nov., Cyanobacteria) from benthic tropical and subtropical fresh waters, with the description of four new species.</title>
        <authorList>
            <person name="Moretto J.A."/>
            <person name="Berthold D.E."/>
            <person name="Lefler F.W."/>
            <person name="Huang I.-S."/>
            <person name="Laughinghouse H. IV."/>
        </authorList>
    </citation>
    <scope>NUCLEOTIDE SEQUENCE [LARGE SCALE GENOMIC DNA]</scope>
    <source>
        <strain evidence="3 5">BLCC-F50</strain>
    </source>
</reference>
<evidence type="ECO:0000259" key="2">
    <source>
        <dbReference type="Pfam" id="PF00589"/>
    </source>
</evidence>
<dbReference type="InterPro" id="IPR011010">
    <property type="entry name" value="DNA_brk_join_enz"/>
</dbReference>
<gene>
    <name evidence="3" type="ORF">ACE1CI_36170</name>
    <name evidence="4" type="ORF">ACE1CI_36350</name>
</gene>
<dbReference type="InterPro" id="IPR013762">
    <property type="entry name" value="Integrase-like_cat_sf"/>
</dbReference>
<dbReference type="EMBL" id="JBHFNR010000290">
    <property type="protein sequence ID" value="MFB2898420.1"/>
    <property type="molecule type" value="Genomic_DNA"/>
</dbReference>
<evidence type="ECO:0000313" key="4">
    <source>
        <dbReference type="EMBL" id="MFB2898420.1"/>
    </source>
</evidence>
<evidence type="ECO:0000313" key="5">
    <source>
        <dbReference type="Proteomes" id="UP001576784"/>
    </source>
</evidence>
<dbReference type="SUPFAM" id="SSF56349">
    <property type="entry name" value="DNA breaking-rejoining enzymes"/>
    <property type="match status" value="1"/>
</dbReference>
<comment type="caution">
    <text evidence="3">The sequence shown here is derived from an EMBL/GenBank/DDBJ whole genome shotgun (WGS) entry which is preliminary data.</text>
</comment>
<proteinExistence type="predicted"/>
<sequence length="45" mass="4894">HATHAANRNVPLPLIQSTLGHTNVATTSTYLHARPNDSSSLYLPR</sequence>
<dbReference type="Gene3D" id="1.10.443.10">
    <property type="entry name" value="Intergrase catalytic core"/>
    <property type="match status" value="1"/>
</dbReference>
<accession>A0ABV4Y3V2</accession>
<dbReference type="Proteomes" id="UP001576784">
    <property type="component" value="Unassembled WGS sequence"/>
</dbReference>
<dbReference type="InterPro" id="IPR002104">
    <property type="entry name" value="Integrase_catalytic"/>
</dbReference>
<keyword evidence="5" id="KW-1185">Reference proteome</keyword>